<dbReference type="Pfam" id="PF02518">
    <property type="entry name" value="HATPase_c"/>
    <property type="match status" value="1"/>
</dbReference>
<evidence type="ECO:0000256" key="1">
    <source>
        <dbReference type="ARBA" id="ARBA00000085"/>
    </source>
</evidence>
<feature type="transmembrane region" description="Helical" evidence="7">
    <location>
        <begin position="116"/>
        <end position="138"/>
    </location>
</feature>
<evidence type="ECO:0000256" key="7">
    <source>
        <dbReference type="SAM" id="Phobius"/>
    </source>
</evidence>
<evidence type="ECO:0000256" key="3">
    <source>
        <dbReference type="ARBA" id="ARBA00022553"/>
    </source>
</evidence>
<dbReference type="InterPro" id="IPR036890">
    <property type="entry name" value="HATPase_C_sf"/>
</dbReference>
<evidence type="ECO:0000256" key="6">
    <source>
        <dbReference type="ARBA" id="ARBA00023012"/>
    </source>
</evidence>
<sequence length="427" mass="49484">MDRRMCKDMIEYLKENPLLKKVFNVMIITILSVSMITCFVNYYITEQVYKQNINSTLQLVGTLTRLNPENETEIVKTVLLKKYDAKNLEYGKSIAKRYGYDDEVTAWNDDAFNKNVYNIIKINFILFIVILIESMWIFRSCSLYIMKRLEYILNSVDEAVNGKLLTDMNSFNEGVLPKIYSKLCDLSRILNLNIEKLYREKENIKSLVTDISHQIKTPLSSIKLFNSILIEDESISKSEKREFLNTIKEEVLKLEWLTGSLIKLSRLEAGMIELKKEKRSIKDTIHKAIEGVYSKTLQKSIEINAENVYEFSIFHDVRWTKEAIINVLENAIKYTDINGKINVSMTDMDFFIRIDIEDTGIGIPCEDFNKIFKRFFRGSCKIVQESEGSGVGLYLTRKILEEQGGSIMVDSKLGKGSKFSLFLQKCK</sequence>
<evidence type="ECO:0000313" key="10">
    <source>
        <dbReference type="Proteomes" id="UP000077407"/>
    </source>
</evidence>
<keyword evidence="7" id="KW-0812">Transmembrane</keyword>
<dbReference type="InterPro" id="IPR004358">
    <property type="entry name" value="Sig_transdc_His_kin-like_C"/>
</dbReference>
<dbReference type="SMART" id="SM00388">
    <property type="entry name" value="HisKA"/>
    <property type="match status" value="1"/>
</dbReference>
<dbReference type="InterPro" id="IPR036097">
    <property type="entry name" value="HisK_dim/P_sf"/>
</dbReference>
<evidence type="ECO:0000313" key="9">
    <source>
        <dbReference type="EMBL" id="OAA85231.1"/>
    </source>
</evidence>
<name>A0A170NE71_9CLOT</name>
<dbReference type="InterPro" id="IPR003594">
    <property type="entry name" value="HATPase_dom"/>
</dbReference>
<dbReference type="PROSITE" id="PS50109">
    <property type="entry name" value="HIS_KIN"/>
    <property type="match status" value="1"/>
</dbReference>
<dbReference type="InterPro" id="IPR005467">
    <property type="entry name" value="His_kinase_dom"/>
</dbReference>
<dbReference type="GO" id="GO:0000155">
    <property type="term" value="F:phosphorelay sensor kinase activity"/>
    <property type="evidence" value="ECO:0007669"/>
    <property type="project" value="InterPro"/>
</dbReference>
<dbReference type="PANTHER" id="PTHR43711">
    <property type="entry name" value="TWO-COMPONENT HISTIDINE KINASE"/>
    <property type="match status" value="1"/>
</dbReference>
<evidence type="ECO:0000256" key="2">
    <source>
        <dbReference type="ARBA" id="ARBA00012438"/>
    </source>
</evidence>
<dbReference type="Proteomes" id="UP000077407">
    <property type="component" value="Unassembled WGS sequence"/>
</dbReference>
<keyword evidence="6" id="KW-0902">Two-component regulatory system</keyword>
<feature type="domain" description="Histidine kinase" evidence="8">
    <location>
        <begin position="210"/>
        <end position="427"/>
    </location>
</feature>
<dbReference type="SUPFAM" id="SSF55874">
    <property type="entry name" value="ATPase domain of HSP90 chaperone/DNA topoisomerase II/histidine kinase"/>
    <property type="match status" value="1"/>
</dbReference>
<dbReference type="InterPro" id="IPR003661">
    <property type="entry name" value="HisK_dim/P_dom"/>
</dbReference>
<dbReference type="EMBL" id="LITT01000033">
    <property type="protein sequence ID" value="OAA85231.1"/>
    <property type="molecule type" value="Genomic_DNA"/>
</dbReference>
<evidence type="ECO:0000259" key="8">
    <source>
        <dbReference type="PROSITE" id="PS50109"/>
    </source>
</evidence>
<dbReference type="EC" id="2.7.13.3" evidence="2"/>
<comment type="caution">
    <text evidence="9">The sequence shown here is derived from an EMBL/GenBank/DDBJ whole genome shotgun (WGS) entry which is preliminary data.</text>
</comment>
<dbReference type="PANTHER" id="PTHR43711:SF26">
    <property type="entry name" value="SENSOR HISTIDINE KINASE RCSC"/>
    <property type="match status" value="1"/>
</dbReference>
<proteinExistence type="predicted"/>
<reference evidence="9 10" key="1">
    <citation type="journal article" date="2015" name="Biotechnol. Bioeng.">
        <title>Genome sequence and phenotypic characterization of Caulobacter segnis.</title>
        <authorList>
            <person name="Patel S."/>
            <person name="Fletcher B."/>
            <person name="Scott D.C."/>
            <person name="Ely B."/>
        </authorList>
    </citation>
    <scope>NUCLEOTIDE SEQUENCE [LARGE SCALE GENOMIC DNA]</scope>
    <source>
        <strain evidence="9 10">ERI-2</strain>
    </source>
</reference>
<keyword evidence="7" id="KW-1133">Transmembrane helix</keyword>
<protein>
    <recommendedName>
        <fullName evidence="2">histidine kinase</fullName>
        <ecNumber evidence="2">2.7.13.3</ecNumber>
    </recommendedName>
</protein>
<feature type="transmembrane region" description="Helical" evidence="7">
    <location>
        <begin position="21"/>
        <end position="44"/>
    </location>
</feature>
<comment type="catalytic activity">
    <reaction evidence="1">
        <text>ATP + protein L-histidine = ADP + protein N-phospho-L-histidine.</text>
        <dbReference type="EC" id="2.7.13.3"/>
    </reaction>
</comment>
<dbReference type="InterPro" id="IPR050736">
    <property type="entry name" value="Sensor_HK_Regulatory"/>
</dbReference>
<dbReference type="CDD" id="cd00082">
    <property type="entry name" value="HisKA"/>
    <property type="match status" value="1"/>
</dbReference>
<keyword evidence="5 9" id="KW-0418">Kinase</keyword>
<dbReference type="SUPFAM" id="SSF47384">
    <property type="entry name" value="Homodimeric domain of signal transducing histidine kinase"/>
    <property type="match status" value="1"/>
</dbReference>
<dbReference type="AlphaFoldDB" id="A0A170NE71"/>
<evidence type="ECO:0000256" key="4">
    <source>
        <dbReference type="ARBA" id="ARBA00022679"/>
    </source>
</evidence>
<dbReference type="PATRIC" id="fig|1538.10.peg.2936"/>
<dbReference type="OrthoDB" id="9773956at2"/>
<keyword evidence="4 9" id="KW-0808">Transferase</keyword>
<dbReference type="CDD" id="cd00075">
    <property type="entry name" value="HATPase"/>
    <property type="match status" value="1"/>
</dbReference>
<accession>A0A170NE71</accession>
<gene>
    <name evidence="9" type="primary">barA_2</name>
    <name evidence="9" type="ORF">WY13_02557</name>
</gene>
<keyword evidence="7" id="KW-0472">Membrane</keyword>
<organism evidence="9 10">
    <name type="scientific">Clostridium ljungdahlii</name>
    <dbReference type="NCBI Taxonomy" id="1538"/>
    <lineage>
        <taxon>Bacteria</taxon>
        <taxon>Bacillati</taxon>
        <taxon>Bacillota</taxon>
        <taxon>Clostridia</taxon>
        <taxon>Eubacteriales</taxon>
        <taxon>Clostridiaceae</taxon>
        <taxon>Clostridium</taxon>
    </lineage>
</organism>
<dbReference type="SMART" id="SM00387">
    <property type="entry name" value="HATPase_c"/>
    <property type="match status" value="1"/>
</dbReference>
<keyword evidence="3" id="KW-0597">Phosphoprotein</keyword>
<dbReference type="Gene3D" id="3.30.565.10">
    <property type="entry name" value="Histidine kinase-like ATPase, C-terminal domain"/>
    <property type="match status" value="1"/>
</dbReference>
<dbReference type="Gene3D" id="1.10.287.130">
    <property type="match status" value="1"/>
</dbReference>
<dbReference type="Pfam" id="PF00512">
    <property type="entry name" value="HisKA"/>
    <property type="match status" value="1"/>
</dbReference>
<dbReference type="PRINTS" id="PR00344">
    <property type="entry name" value="BCTRLSENSOR"/>
</dbReference>
<evidence type="ECO:0000256" key="5">
    <source>
        <dbReference type="ARBA" id="ARBA00022777"/>
    </source>
</evidence>